<dbReference type="EMBL" id="OZ034820">
    <property type="protein sequence ID" value="CAL1403207.1"/>
    <property type="molecule type" value="Genomic_DNA"/>
</dbReference>
<evidence type="ECO:0000313" key="2">
    <source>
        <dbReference type="EMBL" id="CAL1403207.1"/>
    </source>
</evidence>
<keyword evidence="1" id="KW-0812">Transmembrane</keyword>
<protein>
    <recommendedName>
        <fullName evidence="4">Secreted protein</fullName>
    </recommendedName>
</protein>
<evidence type="ECO:0000313" key="3">
    <source>
        <dbReference type="Proteomes" id="UP001497516"/>
    </source>
</evidence>
<organism evidence="2 3">
    <name type="scientific">Linum trigynum</name>
    <dbReference type="NCBI Taxonomy" id="586398"/>
    <lineage>
        <taxon>Eukaryota</taxon>
        <taxon>Viridiplantae</taxon>
        <taxon>Streptophyta</taxon>
        <taxon>Embryophyta</taxon>
        <taxon>Tracheophyta</taxon>
        <taxon>Spermatophyta</taxon>
        <taxon>Magnoliopsida</taxon>
        <taxon>eudicotyledons</taxon>
        <taxon>Gunneridae</taxon>
        <taxon>Pentapetalae</taxon>
        <taxon>rosids</taxon>
        <taxon>fabids</taxon>
        <taxon>Malpighiales</taxon>
        <taxon>Linaceae</taxon>
        <taxon>Linum</taxon>
    </lineage>
</organism>
<gene>
    <name evidence="2" type="ORF">LTRI10_LOCUS43153</name>
</gene>
<evidence type="ECO:0000256" key="1">
    <source>
        <dbReference type="SAM" id="Phobius"/>
    </source>
</evidence>
<feature type="transmembrane region" description="Helical" evidence="1">
    <location>
        <begin position="6"/>
        <end position="28"/>
    </location>
</feature>
<keyword evidence="1" id="KW-0472">Membrane</keyword>
<name>A0AAV2FZ12_9ROSI</name>
<sequence>MNRNLFIRLLMVIVGQSSSPPGVVVIIAGGARGLGRRWLCIHFVMAGRDGGGGCSRDLFPTLVVKRWRCLSWELRRARFRRTRL</sequence>
<dbReference type="AlphaFoldDB" id="A0AAV2FZ12"/>
<dbReference type="Proteomes" id="UP001497516">
    <property type="component" value="Chromosome 7"/>
</dbReference>
<keyword evidence="3" id="KW-1185">Reference proteome</keyword>
<evidence type="ECO:0008006" key="4">
    <source>
        <dbReference type="Google" id="ProtNLM"/>
    </source>
</evidence>
<accession>A0AAV2FZ12</accession>
<keyword evidence="1" id="KW-1133">Transmembrane helix</keyword>
<reference evidence="2 3" key="1">
    <citation type="submission" date="2024-04" db="EMBL/GenBank/DDBJ databases">
        <authorList>
            <person name="Fracassetti M."/>
        </authorList>
    </citation>
    <scope>NUCLEOTIDE SEQUENCE [LARGE SCALE GENOMIC DNA]</scope>
</reference>
<proteinExistence type="predicted"/>